<keyword evidence="3" id="KW-1185">Reference proteome</keyword>
<gene>
    <name evidence="2" type="ORF">BLNAU_9969</name>
</gene>
<organism evidence="2 3">
    <name type="scientific">Blattamonas nauphoetae</name>
    <dbReference type="NCBI Taxonomy" id="2049346"/>
    <lineage>
        <taxon>Eukaryota</taxon>
        <taxon>Metamonada</taxon>
        <taxon>Preaxostyla</taxon>
        <taxon>Oxymonadida</taxon>
        <taxon>Blattamonas</taxon>
    </lineage>
</organism>
<evidence type="ECO:0000313" key="2">
    <source>
        <dbReference type="EMBL" id="KAK2955038.1"/>
    </source>
</evidence>
<comment type="caution">
    <text evidence="2">The sequence shown here is derived from an EMBL/GenBank/DDBJ whole genome shotgun (WGS) entry which is preliminary data.</text>
</comment>
<feature type="compositionally biased region" description="Polar residues" evidence="1">
    <location>
        <begin position="68"/>
        <end position="79"/>
    </location>
</feature>
<feature type="region of interest" description="Disordered" evidence="1">
    <location>
        <begin position="59"/>
        <end position="80"/>
    </location>
</feature>
<evidence type="ECO:0000313" key="3">
    <source>
        <dbReference type="Proteomes" id="UP001281761"/>
    </source>
</evidence>
<dbReference type="Proteomes" id="UP001281761">
    <property type="component" value="Unassembled WGS sequence"/>
</dbReference>
<protein>
    <submittedName>
        <fullName evidence="2">Uncharacterized protein</fullName>
    </submittedName>
</protein>
<proteinExistence type="predicted"/>
<sequence length="100" mass="11298">MNSRFDNDILSLTANVHPTRTLLLSQRYGDVLLTNGRNKLGLFDISSLFEPLNRHTWEMTRTNRNKPRTTQQRNVSPNLAGTFDDCVSKTDANICSTSAL</sequence>
<dbReference type="EMBL" id="JARBJD010000071">
    <property type="protein sequence ID" value="KAK2955038.1"/>
    <property type="molecule type" value="Genomic_DNA"/>
</dbReference>
<accession>A0ABQ9XU88</accession>
<name>A0ABQ9XU88_9EUKA</name>
<evidence type="ECO:0000256" key="1">
    <source>
        <dbReference type="SAM" id="MobiDB-lite"/>
    </source>
</evidence>
<reference evidence="2 3" key="1">
    <citation type="journal article" date="2022" name="bioRxiv">
        <title>Genomics of Preaxostyla Flagellates Illuminates Evolutionary Transitions and the Path Towards Mitochondrial Loss.</title>
        <authorList>
            <person name="Novak L.V.F."/>
            <person name="Treitli S.C."/>
            <person name="Pyrih J."/>
            <person name="Halakuc P."/>
            <person name="Pipaliya S.V."/>
            <person name="Vacek V."/>
            <person name="Brzon O."/>
            <person name="Soukal P."/>
            <person name="Eme L."/>
            <person name="Dacks J.B."/>
            <person name="Karnkowska A."/>
            <person name="Elias M."/>
            <person name="Hampl V."/>
        </authorList>
    </citation>
    <scope>NUCLEOTIDE SEQUENCE [LARGE SCALE GENOMIC DNA]</scope>
    <source>
        <strain evidence="2">NAU3</strain>
        <tissue evidence="2">Gut</tissue>
    </source>
</reference>